<dbReference type="Pfam" id="PF00628">
    <property type="entry name" value="PHD"/>
    <property type="match status" value="1"/>
</dbReference>
<feature type="compositionally biased region" description="Low complexity" evidence="4">
    <location>
        <begin position="673"/>
        <end position="683"/>
    </location>
</feature>
<gene>
    <name evidence="6" type="ORF">B0H67DRAFT_41436</name>
</gene>
<dbReference type="SMART" id="SM00249">
    <property type="entry name" value="PHD"/>
    <property type="match status" value="1"/>
</dbReference>
<feature type="region of interest" description="Disordered" evidence="4">
    <location>
        <begin position="403"/>
        <end position="423"/>
    </location>
</feature>
<keyword evidence="2" id="KW-0863">Zinc-finger</keyword>
<evidence type="ECO:0000256" key="3">
    <source>
        <dbReference type="ARBA" id="ARBA00022833"/>
    </source>
</evidence>
<dbReference type="GO" id="GO:0008270">
    <property type="term" value="F:zinc ion binding"/>
    <property type="evidence" value="ECO:0007669"/>
    <property type="project" value="UniProtKB-KW"/>
</dbReference>
<feature type="region of interest" description="Disordered" evidence="4">
    <location>
        <begin position="351"/>
        <end position="373"/>
    </location>
</feature>
<feature type="region of interest" description="Disordered" evidence="4">
    <location>
        <begin position="1"/>
        <end position="32"/>
    </location>
</feature>
<dbReference type="PROSITE" id="PS01359">
    <property type="entry name" value="ZF_PHD_1"/>
    <property type="match status" value="1"/>
</dbReference>
<dbReference type="EMBL" id="JAUKUA010000001">
    <property type="protein sequence ID" value="KAK0730597.1"/>
    <property type="molecule type" value="Genomic_DNA"/>
</dbReference>
<protein>
    <recommendedName>
        <fullName evidence="5">Zinc finger PHD-type domain-containing protein</fullName>
    </recommendedName>
</protein>
<evidence type="ECO:0000256" key="1">
    <source>
        <dbReference type="ARBA" id="ARBA00022723"/>
    </source>
</evidence>
<sequence length="791" mass="88773">MPTPRTRKRTLSEVELGNTQLTQPPQSPKPPSTLHRIRNMWQFANLFQFVLLFGKALKLDDNLDIEDLEAECLKPGSTTLQDIGLGFLKFLSSHRGLTLELFDEYTRRQYLSKAPEKNPFGTEEAPARFADFDVFTKIRVLHQMTQFILMAPEKLRERTEEQKDSEQSSWRIEPYGWDHEDRTYFVLDDNRIYRLTEAPPPPPPKPKKNSKKARAAHRSSKRRRISTGVASDAEDTGDAGDAGDEASESGAPAQPEDDGLGGMKWECIAVTLDEVREFLSGIHKTKDSNEKVLRDQILDHLVPILEKQEESMKRKQLQREKELLNLEKLAHAKRSSRIATKVEQQKVQELTREEAARRKEEEAARRKEEAQRLKMERERDKRLMARERRLREREIRRLQHEEELAQLSEDSKSTGTGPGRMSERRRLAEIEKNKQALKEIEEEEDDWIFDCTCGVYGQIDDGSHSVACERCNIWQHSQCLGINEEEAEQEDFHFVCEPCRKREQEVKEQRPRIIKIKVIGNRAGSLSSSPPQKVAQLVREPSAKPAPNSQQANGFDKYEPDNPPNESSDENSSHVGQFEKTDKVDANSRGLSAARLPRGPDNNPFSSLHPNLSPPGQRLGQSRAYDSIFHRSDPTPASGDVEVPPSNGTFAIVAGNRSGLSPSKLPQRPISPSPTKTSPTATTESRELGSAIPAVLPHFTPVPSRTQPGARHNGTPLPPSYGGLSPTKQSPAVPHHQTNGIVDSISTPLVGANHSATVFPPATALSPSPHQQILTPPVKPTEPRALSQEKA</sequence>
<dbReference type="InterPro" id="IPR028938">
    <property type="entry name" value="Rsf1-like"/>
</dbReference>
<dbReference type="InterPro" id="IPR011011">
    <property type="entry name" value="Znf_FYVE_PHD"/>
</dbReference>
<dbReference type="Gene3D" id="3.30.40.10">
    <property type="entry name" value="Zinc/RING finger domain, C3HC4 (zinc finger)"/>
    <property type="match status" value="1"/>
</dbReference>
<accession>A0AA40EA09</accession>
<reference evidence="6" key="1">
    <citation type="submission" date="2023-06" db="EMBL/GenBank/DDBJ databases">
        <title>Genome-scale phylogeny and comparative genomics of the fungal order Sordariales.</title>
        <authorList>
            <consortium name="Lawrence Berkeley National Laboratory"/>
            <person name="Hensen N."/>
            <person name="Bonometti L."/>
            <person name="Westerberg I."/>
            <person name="Brannstrom I.O."/>
            <person name="Guillou S."/>
            <person name="Cros-Aarteil S."/>
            <person name="Calhoun S."/>
            <person name="Haridas S."/>
            <person name="Kuo A."/>
            <person name="Mondo S."/>
            <person name="Pangilinan J."/>
            <person name="Riley R."/>
            <person name="Labutti K."/>
            <person name="Andreopoulos B."/>
            <person name="Lipzen A."/>
            <person name="Chen C."/>
            <person name="Yanf M."/>
            <person name="Daum C."/>
            <person name="Ng V."/>
            <person name="Clum A."/>
            <person name="Steindorff A."/>
            <person name="Ohm R."/>
            <person name="Martin F."/>
            <person name="Silar P."/>
            <person name="Natvig D."/>
            <person name="Lalanne C."/>
            <person name="Gautier V."/>
            <person name="Ament-Velasquez S.L."/>
            <person name="Kruys A."/>
            <person name="Hutchinson M.I."/>
            <person name="Powell A.J."/>
            <person name="Barry K."/>
            <person name="Miller A.N."/>
            <person name="Grigoriev I.V."/>
            <person name="Debuchy R."/>
            <person name="Gladieux P."/>
            <person name="Thoren M.H."/>
            <person name="Johannesson H."/>
        </authorList>
    </citation>
    <scope>NUCLEOTIDE SEQUENCE</scope>
    <source>
        <strain evidence="6">SMH4607-1</strain>
    </source>
</reference>
<keyword evidence="3" id="KW-0862">Zinc</keyword>
<dbReference type="Proteomes" id="UP001172102">
    <property type="component" value="Unassembled WGS sequence"/>
</dbReference>
<feature type="compositionally biased region" description="Basic and acidic residues" evidence="4">
    <location>
        <begin position="577"/>
        <end position="586"/>
    </location>
</feature>
<evidence type="ECO:0000259" key="5">
    <source>
        <dbReference type="SMART" id="SM00249"/>
    </source>
</evidence>
<dbReference type="PANTHER" id="PTHR14296:SF3">
    <property type="entry name" value="DIKAR, ISOFORM F"/>
    <property type="match status" value="1"/>
</dbReference>
<dbReference type="InterPro" id="IPR013083">
    <property type="entry name" value="Znf_RING/FYVE/PHD"/>
</dbReference>
<feature type="domain" description="Zinc finger PHD-type" evidence="5">
    <location>
        <begin position="452"/>
        <end position="500"/>
    </location>
</feature>
<feature type="compositionally biased region" description="Basic residues" evidence="4">
    <location>
        <begin position="205"/>
        <end position="225"/>
    </location>
</feature>
<feature type="region of interest" description="Disordered" evidence="4">
    <location>
        <begin position="194"/>
        <end position="261"/>
    </location>
</feature>
<evidence type="ECO:0000256" key="4">
    <source>
        <dbReference type="SAM" id="MobiDB-lite"/>
    </source>
</evidence>
<keyword evidence="7" id="KW-1185">Reference proteome</keyword>
<dbReference type="PANTHER" id="PTHR14296">
    <property type="entry name" value="REMODELING AND SPACING FACTOR 1"/>
    <property type="match status" value="1"/>
</dbReference>
<feature type="compositionally biased region" description="Acidic residues" evidence="4">
    <location>
        <begin position="232"/>
        <end position="247"/>
    </location>
</feature>
<name>A0AA40EA09_9PEZI</name>
<organism evidence="6 7">
    <name type="scientific">Lasiosphaeris hirsuta</name>
    <dbReference type="NCBI Taxonomy" id="260670"/>
    <lineage>
        <taxon>Eukaryota</taxon>
        <taxon>Fungi</taxon>
        <taxon>Dikarya</taxon>
        <taxon>Ascomycota</taxon>
        <taxon>Pezizomycotina</taxon>
        <taxon>Sordariomycetes</taxon>
        <taxon>Sordariomycetidae</taxon>
        <taxon>Sordariales</taxon>
        <taxon>Lasiosphaeriaceae</taxon>
        <taxon>Lasiosphaeris</taxon>
    </lineage>
</organism>
<feature type="region of interest" description="Disordered" evidence="4">
    <location>
        <begin position="523"/>
        <end position="791"/>
    </location>
</feature>
<dbReference type="SUPFAM" id="SSF57903">
    <property type="entry name" value="FYVE/PHD zinc finger"/>
    <property type="match status" value="1"/>
</dbReference>
<evidence type="ECO:0000313" key="6">
    <source>
        <dbReference type="EMBL" id="KAK0730597.1"/>
    </source>
</evidence>
<dbReference type="GO" id="GO:0006355">
    <property type="term" value="P:regulation of DNA-templated transcription"/>
    <property type="evidence" value="ECO:0007669"/>
    <property type="project" value="InterPro"/>
</dbReference>
<evidence type="ECO:0000313" key="7">
    <source>
        <dbReference type="Proteomes" id="UP001172102"/>
    </source>
</evidence>
<feature type="compositionally biased region" description="Polar residues" evidence="4">
    <location>
        <begin position="765"/>
        <end position="774"/>
    </location>
</feature>
<comment type="caution">
    <text evidence="6">The sequence shown here is derived from an EMBL/GenBank/DDBJ whole genome shotgun (WGS) entry which is preliminary data.</text>
</comment>
<dbReference type="InterPro" id="IPR019786">
    <property type="entry name" value="Zinc_finger_PHD-type_CS"/>
</dbReference>
<evidence type="ECO:0000256" key="2">
    <source>
        <dbReference type="ARBA" id="ARBA00022771"/>
    </source>
</evidence>
<keyword evidence="1" id="KW-0479">Metal-binding</keyword>
<dbReference type="AlphaFoldDB" id="A0AA40EA09"/>
<proteinExistence type="predicted"/>
<dbReference type="GO" id="GO:0031213">
    <property type="term" value="C:RSF complex"/>
    <property type="evidence" value="ECO:0007669"/>
    <property type="project" value="InterPro"/>
</dbReference>
<dbReference type="InterPro" id="IPR001965">
    <property type="entry name" value="Znf_PHD"/>
</dbReference>
<dbReference type="InterPro" id="IPR019787">
    <property type="entry name" value="Znf_PHD-finger"/>
</dbReference>
<feature type="compositionally biased region" description="Polar residues" evidence="4">
    <location>
        <begin position="726"/>
        <end position="747"/>
    </location>
</feature>